<accession>A0A5B7IY39</accession>
<evidence type="ECO:0000313" key="1">
    <source>
        <dbReference type="EMBL" id="MPC87153.1"/>
    </source>
</evidence>
<sequence>MTSGVFKSVSTINSAAVLSLPLEPKVKKTTTLKCGLLSHHKCFPSPQR</sequence>
<reference evidence="1 2" key="1">
    <citation type="submission" date="2019-05" db="EMBL/GenBank/DDBJ databases">
        <title>Another draft genome of Portunus trituberculatus and its Hox gene families provides insights of decapod evolution.</title>
        <authorList>
            <person name="Jeong J.-H."/>
            <person name="Song I."/>
            <person name="Kim S."/>
            <person name="Choi T."/>
            <person name="Kim D."/>
            <person name="Ryu S."/>
            <person name="Kim W."/>
        </authorList>
    </citation>
    <scope>NUCLEOTIDE SEQUENCE [LARGE SCALE GENOMIC DNA]</scope>
    <source>
        <tissue evidence="1">Muscle</tissue>
    </source>
</reference>
<gene>
    <name evidence="1" type="ORF">E2C01_082005</name>
</gene>
<name>A0A5B7IY39_PORTR</name>
<dbReference type="Proteomes" id="UP000324222">
    <property type="component" value="Unassembled WGS sequence"/>
</dbReference>
<comment type="caution">
    <text evidence="1">The sequence shown here is derived from an EMBL/GenBank/DDBJ whole genome shotgun (WGS) entry which is preliminary data.</text>
</comment>
<proteinExistence type="predicted"/>
<evidence type="ECO:0000313" key="2">
    <source>
        <dbReference type="Proteomes" id="UP000324222"/>
    </source>
</evidence>
<keyword evidence="2" id="KW-1185">Reference proteome</keyword>
<organism evidence="1 2">
    <name type="scientific">Portunus trituberculatus</name>
    <name type="common">Swimming crab</name>
    <name type="synonym">Neptunus trituberculatus</name>
    <dbReference type="NCBI Taxonomy" id="210409"/>
    <lineage>
        <taxon>Eukaryota</taxon>
        <taxon>Metazoa</taxon>
        <taxon>Ecdysozoa</taxon>
        <taxon>Arthropoda</taxon>
        <taxon>Crustacea</taxon>
        <taxon>Multicrustacea</taxon>
        <taxon>Malacostraca</taxon>
        <taxon>Eumalacostraca</taxon>
        <taxon>Eucarida</taxon>
        <taxon>Decapoda</taxon>
        <taxon>Pleocyemata</taxon>
        <taxon>Brachyura</taxon>
        <taxon>Eubrachyura</taxon>
        <taxon>Portunoidea</taxon>
        <taxon>Portunidae</taxon>
        <taxon>Portuninae</taxon>
        <taxon>Portunus</taxon>
    </lineage>
</organism>
<dbReference type="EMBL" id="VSRR010073634">
    <property type="protein sequence ID" value="MPC87153.1"/>
    <property type="molecule type" value="Genomic_DNA"/>
</dbReference>
<protein>
    <submittedName>
        <fullName evidence="1">Uncharacterized protein</fullName>
    </submittedName>
</protein>
<dbReference type="AlphaFoldDB" id="A0A5B7IY39"/>